<organism evidence="4 5">
    <name type="scientific">Exiguobacterium antarcticum</name>
    <dbReference type="NCBI Taxonomy" id="132920"/>
    <lineage>
        <taxon>Bacteria</taxon>
        <taxon>Bacillati</taxon>
        <taxon>Bacillota</taxon>
        <taxon>Bacilli</taxon>
        <taxon>Bacillales</taxon>
        <taxon>Bacillales Family XII. Incertae Sedis</taxon>
        <taxon>Exiguobacterium</taxon>
    </lineage>
</organism>
<feature type="chain" id="PRO_5045997870" evidence="2">
    <location>
        <begin position="20"/>
        <end position="337"/>
    </location>
</feature>
<dbReference type="EMBL" id="JASBQV010000040">
    <property type="protein sequence ID" value="MDI3236426.1"/>
    <property type="molecule type" value="Genomic_DNA"/>
</dbReference>
<keyword evidence="5" id="KW-1185">Reference proteome</keyword>
<dbReference type="PANTHER" id="PTHR34408">
    <property type="entry name" value="FAMILY PROTEIN, PUTATIVE-RELATED"/>
    <property type="match status" value="1"/>
</dbReference>
<evidence type="ECO:0000313" key="5">
    <source>
        <dbReference type="Proteomes" id="UP001243286"/>
    </source>
</evidence>
<feature type="domain" description="SH3b" evidence="3">
    <location>
        <begin position="204"/>
        <end position="267"/>
    </location>
</feature>
<name>A0ABT6R823_9BACL</name>
<dbReference type="PANTHER" id="PTHR34408:SF1">
    <property type="entry name" value="GLYCOSYL HYDROLASE FAMILY 19 DOMAIN-CONTAINING PROTEIN HI_1415"/>
    <property type="match status" value="1"/>
</dbReference>
<evidence type="ECO:0000259" key="3">
    <source>
        <dbReference type="PROSITE" id="PS51781"/>
    </source>
</evidence>
<dbReference type="Proteomes" id="UP001243286">
    <property type="component" value="Unassembled WGS sequence"/>
</dbReference>
<accession>A0ABT6R823</accession>
<reference evidence="4 5" key="1">
    <citation type="submission" date="2023-04" db="EMBL/GenBank/DDBJ databases">
        <title>Antarctic isolates genomes.</title>
        <authorList>
            <person name="Dimov S.G."/>
        </authorList>
    </citation>
    <scope>NUCLEOTIDE SEQUENCE [LARGE SCALE GENOMIC DNA]</scope>
    <source>
        <strain evidence="4 5">AL19</strain>
    </source>
</reference>
<dbReference type="RefSeq" id="WP_282357452.1">
    <property type="nucleotide sequence ID" value="NZ_JASBQV010000040.1"/>
</dbReference>
<evidence type="ECO:0000256" key="2">
    <source>
        <dbReference type="SAM" id="SignalP"/>
    </source>
</evidence>
<dbReference type="SMART" id="SM00287">
    <property type="entry name" value="SH3b"/>
    <property type="match status" value="3"/>
</dbReference>
<dbReference type="InterPro" id="IPR003646">
    <property type="entry name" value="SH3-like_bac-type"/>
</dbReference>
<keyword evidence="2" id="KW-0732">Signal</keyword>
<evidence type="ECO:0000313" key="4">
    <source>
        <dbReference type="EMBL" id="MDI3236426.1"/>
    </source>
</evidence>
<feature type="domain" description="SH3b" evidence="3">
    <location>
        <begin position="269"/>
        <end position="332"/>
    </location>
</feature>
<dbReference type="Pfam" id="PF08239">
    <property type="entry name" value="SH3_3"/>
    <property type="match status" value="2"/>
</dbReference>
<proteinExistence type="predicted"/>
<dbReference type="InterPro" id="IPR052354">
    <property type="entry name" value="Cell_Wall_Dynamics_Protein"/>
</dbReference>
<evidence type="ECO:0000256" key="1">
    <source>
        <dbReference type="SAM" id="MobiDB-lite"/>
    </source>
</evidence>
<comment type="caution">
    <text evidence="4">The sequence shown here is derived from an EMBL/GenBank/DDBJ whole genome shotgun (WGS) entry which is preliminary data.</text>
</comment>
<sequence length="337" mass="37013">MTKAFTSKMSKMLATSVMAASFVVPVASSVSAEISQTTCTMTIYSSKNTSDNYARATGECAKEIDGYYAPNVKLFRATGAYTGVVENGQKEQIALTSDKYASAIITFYTVDDLEGEKPPVTPPTTTEPTKPNPQPTSFVKFKGITLTNTTVWNGTTSKSKKVGTLNRSQIVTLNSEKAKRYSITFKGKKRWIDKSAVSTLVNEFKVQTTTNILNVRTGPSTKYKVIAQLKKGAKVNASQPPYKDWYMVEYAPKKYGYVSSKYAKKYVEFKKFNVKTTAVLNIRSSGSVKGKVIGKLKKGATVTVIGTKNGWHTVSYKGKKGYISSKYTTVVKTSKKK</sequence>
<feature type="signal peptide" evidence="2">
    <location>
        <begin position="1"/>
        <end position="19"/>
    </location>
</feature>
<dbReference type="PROSITE" id="PS51781">
    <property type="entry name" value="SH3B"/>
    <property type="match status" value="2"/>
</dbReference>
<dbReference type="Gene3D" id="2.30.30.40">
    <property type="entry name" value="SH3 Domains"/>
    <property type="match status" value="2"/>
</dbReference>
<feature type="region of interest" description="Disordered" evidence="1">
    <location>
        <begin position="114"/>
        <end position="135"/>
    </location>
</feature>
<gene>
    <name evidence="4" type="ORF">QK289_15530</name>
</gene>
<protein>
    <submittedName>
        <fullName evidence="4">SH3 domain-containing protein</fullName>
    </submittedName>
</protein>